<evidence type="ECO:0000256" key="3">
    <source>
        <dbReference type="ARBA" id="ARBA00022555"/>
    </source>
</evidence>
<dbReference type="InterPro" id="IPR002318">
    <property type="entry name" value="Ala-tRNA-lgiase_IIc"/>
</dbReference>
<feature type="binding site" evidence="12">
    <location>
        <position position="669"/>
    </location>
    <ligand>
        <name>Zn(2+)</name>
        <dbReference type="ChEBI" id="CHEBI:29105"/>
    </ligand>
</feature>
<dbReference type="FunFam" id="3.30.54.20:FF:000001">
    <property type="entry name" value="Alanine--tRNA ligase"/>
    <property type="match status" value="1"/>
</dbReference>
<dbReference type="GO" id="GO:0008270">
    <property type="term" value="F:zinc ion binding"/>
    <property type="evidence" value="ECO:0007669"/>
    <property type="project" value="UniProtKB-UniRule"/>
</dbReference>
<comment type="function">
    <text evidence="12">Catalyzes the attachment of alanine to tRNA(Ala) in a two-step reaction: alanine is first activated by ATP to form Ala-AMP and then transferred to the acceptor end of tRNA(Ala). Also edits incorrectly charged Ser-tRNA(Ala) and Gly-tRNA(Ala) via its editing domain.</text>
</comment>
<dbReference type="PATRIC" id="fig|1144748.3.peg.1219"/>
<dbReference type="GO" id="GO:0005829">
    <property type="term" value="C:cytosol"/>
    <property type="evidence" value="ECO:0007669"/>
    <property type="project" value="TreeGrafter"/>
</dbReference>
<dbReference type="InterPro" id="IPR018163">
    <property type="entry name" value="Thr/Ala-tRNA-synth_IIc_edit"/>
</dbReference>
<dbReference type="InterPro" id="IPR050058">
    <property type="entry name" value="Ala-tRNA_ligase"/>
</dbReference>
<dbReference type="EC" id="6.1.1.7" evidence="12"/>
<evidence type="ECO:0000256" key="5">
    <source>
        <dbReference type="ARBA" id="ARBA00022723"/>
    </source>
</evidence>
<keyword evidence="10 12" id="KW-0648">Protein biosynthesis</keyword>
<dbReference type="FunFam" id="3.30.980.10:FF:000004">
    <property type="entry name" value="Alanine--tRNA ligase, cytoplasmic"/>
    <property type="match status" value="1"/>
</dbReference>
<dbReference type="KEGG" id="ksd:KS2013_1207"/>
<dbReference type="GO" id="GO:0005524">
    <property type="term" value="F:ATP binding"/>
    <property type="evidence" value="ECO:0007669"/>
    <property type="project" value="UniProtKB-UniRule"/>
</dbReference>
<comment type="cofactor">
    <cofactor evidence="12">
        <name>Zn(2+)</name>
        <dbReference type="ChEBI" id="CHEBI:29105"/>
    </cofactor>
    <text evidence="12">Binds 1 zinc ion per subunit.</text>
</comment>
<dbReference type="FunFam" id="2.40.30.130:FF:000001">
    <property type="entry name" value="Alanine--tRNA ligase"/>
    <property type="match status" value="1"/>
</dbReference>
<evidence type="ECO:0000256" key="2">
    <source>
        <dbReference type="ARBA" id="ARBA00008226"/>
    </source>
</evidence>
<dbReference type="GO" id="GO:0004813">
    <property type="term" value="F:alanine-tRNA ligase activity"/>
    <property type="evidence" value="ECO:0007669"/>
    <property type="project" value="UniProtKB-UniRule"/>
</dbReference>
<dbReference type="Gene3D" id="6.10.250.550">
    <property type="match status" value="1"/>
</dbReference>
<keyword evidence="12" id="KW-0963">Cytoplasm</keyword>
<evidence type="ECO:0000313" key="16">
    <source>
        <dbReference type="Proteomes" id="UP000094147"/>
    </source>
</evidence>
<dbReference type="PRINTS" id="PR00980">
    <property type="entry name" value="TRNASYNTHALA"/>
</dbReference>
<evidence type="ECO:0000256" key="1">
    <source>
        <dbReference type="ARBA" id="ARBA00004496"/>
    </source>
</evidence>
<feature type="binding site" evidence="12">
    <location>
        <position position="673"/>
    </location>
    <ligand>
        <name>Zn(2+)</name>
        <dbReference type="ChEBI" id="CHEBI:29105"/>
    </ligand>
</feature>
<proteinExistence type="inferred from homology"/>
<dbReference type="PANTHER" id="PTHR11777">
    <property type="entry name" value="ALANYL-TRNA SYNTHETASE"/>
    <property type="match status" value="1"/>
</dbReference>
<dbReference type="NCBIfam" id="TIGR00344">
    <property type="entry name" value="alaS"/>
    <property type="match status" value="1"/>
</dbReference>
<evidence type="ECO:0000256" key="10">
    <source>
        <dbReference type="ARBA" id="ARBA00022917"/>
    </source>
</evidence>
<feature type="binding site" evidence="12">
    <location>
        <position position="567"/>
    </location>
    <ligand>
        <name>Zn(2+)</name>
        <dbReference type="ChEBI" id="CHEBI:29105"/>
    </ligand>
</feature>
<evidence type="ECO:0000256" key="12">
    <source>
        <dbReference type="HAMAP-Rule" id="MF_00036"/>
    </source>
</evidence>
<dbReference type="GO" id="GO:0006419">
    <property type="term" value="P:alanyl-tRNA aminoacylation"/>
    <property type="evidence" value="ECO:0007669"/>
    <property type="project" value="UniProtKB-UniRule"/>
</dbReference>
<dbReference type="HAMAP" id="MF_00036_B">
    <property type="entry name" value="Ala_tRNA_synth_B"/>
    <property type="match status" value="1"/>
</dbReference>
<dbReference type="Proteomes" id="UP000094147">
    <property type="component" value="Chromosome"/>
</dbReference>
<keyword evidence="7 12" id="KW-0862">Zinc</keyword>
<feature type="coiled-coil region" evidence="13">
    <location>
        <begin position="732"/>
        <end position="762"/>
    </location>
</feature>
<dbReference type="EMBL" id="CP012418">
    <property type="protein sequence ID" value="AOE49926.1"/>
    <property type="molecule type" value="Genomic_DNA"/>
</dbReference>
<evidence type="ECO:0000256" key="6">
    <source>
        <dbReference type="ARBA" id="ARBA00022741"/>
    </source>
</evidence>
<dbReference type="Pfam" id="PF07973">
    <property type="entry name" value="tRNA_SAD"/>
    <property type="match status" value="1"/>
</dbReference>
<dbReference type="Gene3D" id="3.10.310.40">
    <property type="match status" value="1"/>
</dbReference>
<dbReference type="InterPro" id="IPR018162">
    <property type="entry name" value="Ala-tRNA-ligase_IIc_anticod-bd"/>
</dbReference>
<dbReference type="PANTHER" id="PTHR11777:SF9">
    <property type="entry name" value="ALANINE--TRNA LIGASE, CYTOPLASMIC"/>
    <property type="match status" value="1"/>
</dbReference>
<keyword evidence="5 12" id="KW-0479">Metal-binding</keyword>
<evidence type="ECO:0000256" key="8">
    <source>
        <dbReference type="ARBA" id="ARBA00022840"/>
    </source>
</evidence>
<name>A0A1B3BAY1_9GAMM</name>
<keyword evidence="8 12" id="KW-0067">ATP-binding</keyword>
<organism evidence="15 16">
    <name type="scientific">Kangiella sediminilitoris</name>
    <dbReference type="NCBI Taxonomy" id="1144748"/>
    <lineage>
        <taxon>Bacteria</taxon>
        <taxon>Pseudomonadati</taxon>
        <taxon>Pseudomonadota</taxon>
        <taxon>Gammaproteobacteria</taxon>
        <taxon>Kangiellales</taxon>
        <taxon>Kangiellaceae</taxon>
        <taxon>Kangiella</taxon>
    </lineage>
</organism>
<dbReference type="PROSITE" id="PS50860">
    <property type="entry name" value="AA_TRNA_LIGASE_II_ALA"/>
    <property type="match status" value="1"/>
</dbReference>
<dbReference type="GO" id="GO:0000049">
    <property type="term" value="F:tRNA binding"/>
    <property type="evidence" value="ECO:0007669"/>
    <property type="project" value="UniProtKB-KW"/>
</dbReference>
<evidence type="ECO:0000256" key="4">
    <source>
        <dbReference type="ARBA" id="ARBA00022598"/>
    </source>
</evidence>
<dbReference type="SUPFAM" id="SSF55186">
    <property type="entry name" value="ThrRS/AlaRS common domain"/>
    <property type="match status" value="1"/>
</dbReference>
<comment type="subcellular location">
    <subcellularLocation>
        <location evidence="1 12">Cytoplasm</location>
    </subcellularLocation>
</comment>
<dbReference type="InterPro" id="IPR045864">
    <property type="entry name" value="aa-tRNA-synth_II/BPL/LPL"/>
</dbReference>
<dbReference type="SUPFAM" id="SSF55681">
    <property type="entry name" value="Class II aaRS and biotin synthetases"/>
    <property type="match status" value="1"/>
</dbReference>
<dbReference type="AlphaFoldDB" id="A0A1B3BAY1"/>
<evidence type="ECO:0000259" key="14">
    <source>
        <dbReference type="PROSITE" id="PS50860"/>
    </source>
</evidence>
<dbReference type="SUPFAM" id="SSF101353">
    <property type="entry name" value="Putative anticodon-binding domain of alanyl-tRNA synthetase (AlaRS)"/>
    <property type="match status" value="1"/>
</dbReference>
<dbReference type="InterPro" id="IPR023033">
    <property type="entry name" value="Ala_tRNA_ligase_euk/bac"/>
</dbReference>
<sequence>MSTTANTMTTNEIRQAFLKFFEDKGHKVVESAPLIPANDPTLLFTNAGMVPFKDCFLGTDKRSYTRATSSQRCVRAGGKHNDLENVGYTARHHTFFEMLGNFSFGDYFKKEAIGYCWELLTEVFKLPKEKLWVTVYEEDDEAYDIWAKDIGFPEDRISRIGDNKGERYASDNFWAMGDTGPCGPCSEVFYDHGEHIWGGPPGTPEEDGDRFIEIWNLVFMQYNRHKDGTMESLPKPSVDTGMGLERISAILQGVHSNYEIDTFQYLIKKTAELLQVNDLDNKSLRVIADHIRSCSFLILDGIVPSNEGRGYVLRRITRRAIRHGHQLGAKGVFFSKLVKALVDTMGDAYPALKDQQSIIEGVIEKEELAFAKTLDKGMAILEADIAEVKNKTISGETVFKLYDTYGFPQDLTADIAREKGLDIDWDGFEKAMEAQRERARASSNFGVDYNDSLTLEEKSEFTGYDYLSQQVTILKLLKDSEPVERLDEGEKGIVILEKTPFYAESGGQVGDKGSLYGNGINFLVEDTQNIGDAIAHIGYVDKGSVTSGADLNAKVDGGLRQSTMRNHSATHLLHAALRDVLGSHVQQKGSLNDPERLRFDFSNPEAVSREQLVQVERLVNEKIFENHPVEAAVMSMDEAKEQGAMALFGEKYGDEVRVLTMSPFSVELCGGTHVKRTGDIGPFKIVSETGIAAGVRRIEAVTGERAVAWMQQSENKLHTLGKLLKSDPAHSVEKVEQLLDKSKQLEKKIEQLQGKLASSQGSDLASNAIDIKGVKLLVSQLEGVEPKALRDMQDQLKNKLGSSIVVLGIAKDDKVSLIAGVSKDLTSKVKAGDLVKMVAEQVGGKGGGRPDMAQAGGKDAAALPAALESVKPWIEEHLS</sequence>
<dbReference type="Gene3D" id="3.30.54.20">
    <property type="match status" value="1"/>
</dbReference>
<protein>
    <recommendedName>
        <fullName evidence="12">Alanine--tRNA ligase</fullName>
        <ecNumber evidence="12">6.1.1.7</ecNumber>
    </recommendedName>
    <alternativeName>
        <fullName evidence="12">Alanyl-tRNA synthetase</fullName>
        <shortName evidence="12">AlaRS</shortName>
    </alternativeName>
</protein>
<dbReference type="Pfam" id="PF02272">
    <property type="entry name" value="DHHA1"/>
    <property type="match status" value="1"/>
</dbReference>
<evidence type="ECO:0000256" key="9">
    <source>
        <dbReference type="ARBA" id="ARBA00022884"/>
    </source>
</evidence>
<accession>A0A1B3BAY1</accession>
<feature type="binding site" evidence="12">
    <location>
        <position position="571"/>
    </location>
    <ligand>
        <name>Zn(2+)</name>
        <dbReference type="ChEBI" id="CHEBI:29105"/>
    </ligand>
</feature>
<comment type="similarity">
    <text evidence="2 12">Belongs to the class-II aminoacyl-tRNA synthetase family.</text>
</comment>
<keyword evidence="3 12" id="KW-0820">tRNA-binding</keyword>
<feature type="domain" description="Alanyl-transfer RNA synthetases family profile" evidence="14">
    <location>
        <begin position="8"/>
        <end position="712"/>
    </location>
</feature>
<dbReference type="SUPFAM" id="SSF50447">
    <property type="entry name" value="Translation proteins"/>
    <property type="match status" value="1"/>
</dbReference>
<dbReference type="SMART" id="SM00863">
    <property type="entry name" value="tRNA_SAD"/>
    <property type="match status" value="1"/>
</dbReference>
<dbReference type="InterPro" id="IPR003156">
    <property type="entry name" value="DHHA1_dom"/>
</dbReference>
<dbReference type="InterPro" id="IPR018164">
    <property type="entry name" value="Ala-tRNA-synth_IIc_N"/>
</dbReference>
<evidence type="ECO:0000256" key="13">
    <source>
        <dbReference type="SAM" id="Coils"/>
    </source>
</evidence>
<keyword evidence="11 12" id="KW-0030">Aminoacyl-tRNA synthetase</keyword>
<dbReference type="GO" id="GO:0045892">
    <property type="term" value="P:negative regulation of DNA-templated transcription"/>
    <property type="evidence" value="ECO:0007669"/>
    <property type="project" value="TreeGrafter"/>
</dbReference>
<keyword evidence="6 12" id="KW-0547">Nucleotide-binding</keyword>
<dbReference type="Gene3D" id="2.40.30.130">
    <property type="match status" value="1"/>
</dbReference>
<evidence type="ECO:0000256" key="7">
    <source>
        <dbReference type="ARBA" id="ARBA00022833"/>
    </source>
</evidence>
<comment type="catalytic activity">
    <reaction evidence="12">
        <text>tRNA(Ala) + L-alanine + ATP = L-alanyl-tRNA(Ala) + AMP + diphosphate</text>
        <dbReference type="Rhea" id="RHEA:12540"/>
        <dbReference type="Rhea" id="RHEA-COMP:9657"/>
        <dbReference type="Rhea" id="RHEA-COMP:9923"/>
        <dbReference type="ChEBI" id="CHEBI:30616"/>
        <dbReference type="ChEBI" id="CHEBI:33019"/>
        <dbReference type="ChEBI" id="CHEBI:57972"/>
        <dbReference type="ChEBI" id="CHEBI:78442"/>
        <dbReference type="ChEBI" id="CHEBI:78497"/>
        <dbReference type="ChEBI" id="CHEBI:456215"/>
        <dbReference type="EC" id="6.1.1.7"/>
    </reaction>
</comment>
<dbReference type="Gene3D" id="3.30.980.10">
    <property type="entry name" value="Threonyl-trna Synthetase, Chain A, domain 2"/>
    <property type="match status" value="1"/>
</dbReference>
<evidence type="ECO:0000313" key="15">
    <source>
        <dbReference type="EMBL" id="AOE49926.1"/>
    </source>
</evidence>
<comment type="domain">
    <text evidence="12">Consists of three domains; the N-terminal catalytic domain, the editing domain and the C-terminal C-Ala domain. The editing domain removes incorrectly charged amino acids, while the C-Ala domain, along with tRNA(Ala), serves as a bridge to cooperatively bring together the editing and aminoacylation centers thus stimulating deacylation of misacylated tRNAs.</text>
</comment>
<evidence type="ECO:0000256" key="11">
    <source>
        <dbReference type="ARBA" id="ARBA00023146"/>
    </source>
</evidence>
<dbReference type="FunFam" id="3.30.930.10:FF:000004">
    <property type="entry name" value="Alanine--tRNA ligase"/>
    <property type="match status" value="1"/>
</dbReference>
<gene>
    <name evidence="12" type="primary">alaS</name>
    <name evidence="15" type="ORF">KS2013_1207</name>
</gene>
<dbReference type="STRING" id="1144748.KS2013_1207"/>
<reference evidence="16" key="1">
    <citation type="submission" date="2015-08" db="EMBL/GenBank/DDBJ databases">
        <authorList>
            <person name="Kim K.M."/>
        </authorList>
    </citation>
    <scope>NUCLEOTIDE SEQUENCE [LARGE SCALE GENOMIC DNA]</scope>
    <source>
        <strain evidence="16">KCTC 23892</strain>
    </source>
</reference>
<dbReference type="FunFam" id="3.10.310.40:FF:000001">
    <property type="entry name" value="Alanine--tRNA ligase"/>
    <property type="match status" value="1"/>
</dbReference>
<dbReference type="Pfam" id="PF01411">
    <property type="entry name" value="tRNA-synt_2c"/>
    <property type="match status" value="1"/>
</dbReference>
<dbReference type="Gene3D" id="3.30.930.10">
    <property type="entry name" value="Bira Bifunctional Protein, Domain 2"/>
    <property type="match status" value="1"/>
</dbReference>
<keyword evidence="16" id="KW-1185">Reference proteome</keyword>
<keyword evidence="4 12" id="KW-0436">Ligase</keyword>
<keyword evidence="9 12" id="KW-0694">RNA-binding</keyword>
<dbReference type="CDD" id="cd00673">
    <property type="entry name" value="AlaRS_core"/>
    <property type="match status" value="1"/>
</dbReference>
<dbReference type="InterPro" id="IPR018165">
    <property type="entry name" value="Ala-tRNA-synth_IIc_core"/>
</dbReference>
<dbReference type="GO" id="GO:0002161">
    <property type="term" value="F:aminoacyl-tRNA deacylase activity"/>
    <property type="evidence" value="ECO:0007669"/>
    <property type="project" value="TreeGrafter"/>
</dbReference>
<dbReference type="InterPro" id="IPR012947">
    <property type="entry name" value="tRNA_SAD"/>
</dbReference>
<keyword evidence="13" id="KW-0175">Coiled coil</keyword>
<dbReference type="InterPro" id="IPR009000">
    <property type="entry name" value="Transl_B-barrel_sf"/>
</dbReference>